<dbReference type="AlphaFoldDB" id="A0AAV1Z616"/>
<reference evidence="1 2" key="1">
    <citation type="submission" date="2024-04" db="EMBL/GenBank/DDBJ databases">
        <authorList>
            <person name="Rising A."/>
            <person name="Reimegard J."/>
            <person name="Sonavane S."/>
            <person name="Akerstrom W."/>
            <person name="Nylinder S."/>
            <person name="Hedman E."/>
            <person name="Kallberg Y."/>
        </authorList>
    </citation>
    <scope>NUCLEOTIDE SEQUENCE [LARGE SCALE GENOMIC DNA]</scope>
</reference>
<dbReference type="EMBL" id="CAXIEN010000019">
    <property type="protein sequence ID" value="CAL1265719.1"/>
    <property type="molecule type" value="Genomic_DNA"/>
</dbReference>
<sequence>MRRAIHTSLASEKCVFCSEMVSLLFYLELERLVAAAISMKDVCSHNCPALICNF</sequence>
<organism evidence="1 2">
    <name type="scientific">Larinioides sclopetarius</name>
    <dbReference type="NCBI Taxonomy" id="280406"/>
    <lineage>
        <taxon>Eukaryota</taxon>
        <taxon>Metazoa</taxon>
        <taxon>Ecdysozoa</taxon>
        <taxon>Arthropoda</taxon>
        <taxon>Chelicerata</taxon>
        <taxon>Arachnida</taxon>
        <taxon>Araneae</taxon>
        <taxon>Araneomorphae</taxon>
        <taxon>Entelegynae</taxon>
        <taxon>Araneoidea</taxon>
        <taxon>Araneidae</taxon>
        <taxon>Larinioides</taxon>
    </lineage>
</organism>
<dbReference type="Proteomes" id="UP001497382">
    <property type="component" value="Unassembled WGS sequence"/>
</dbReference>
<accession>A0AAV1Z616</accession>
<gene>
    <name evidence="1" type="ORF">LARSCL_LOCUS2696</name>
</gene>
<evidence type="ECO:0000313" key="2">
    <source>
        <dbReference type="Proteomes" id="UP001497382"/>
    </source>
</evidence>
<proteinExistence type="predicted"/>
<evidence type="ECO:0000313" key="1">
    <source>
        <dbReference type="EMBL" id="CAL1265719.1"/>
    </source>
</evidence>
<name>A0AAV1Z616_9ARAC</name>
<keyword evidence="2" id="KW-1185">Reference proteome</keyword>
<protein>
    <submittedName>
        <fullName evidence="1">Uncharacterized protein</fullName>
    </submittedName>
</protein>
<comment type="caution">
    <text evidence="1">The sequence shown here is derived from an EMBL/GenBank/DDBJ whole genome shotgun (WGS) entry which is preliminary data.</text>
</comment>